<sequence length="436" mass="48387">MTQAAEWQETTLRECAIWYSGGTPRTSEPAYWNGDIPWISSGSLKSFYIYDSDRRVTQLGLENGTRLVPQGAVIFVVRGMSLKSEFRVGIAKRPVAFGQDCKALVAKPCIHPEFLANVLRSKESEILSLVQESGHGTGTLQTDVMKALRVPLPPIEEQQRIVEFVSAFDRRIMLLQEMNNNLEAVAQALFTSWFIDFDPVRAKADGREPEGMDAEMAALFPSQFESSEVGLIPSGWRVTTLSELCDLNPESWSDKYHPELITYLDLGSVKDNKITGMAEYTYTGAPSRARRVLRTWDTIIGTVRPGNRSFAFILDAPSGMTGSTAFAVLRPRKAAFAEFVYLASTRKENIERLASLADGGAYPAVSPHLVHQTPIVCPPVQVIEAFAERVRPLFCRIAANQRYAATLSAVRDTLLPRLISGKLRVPEAEEALKEVL</sequence>
<accession>A0A953I524</accession>
<dbReference type="InterPro" id="IPR000055">
    <property type="entry name" value="Restrct_endonuc_typeI_TRD"/>
</dbReference>
<comment type="similarity">
    <text evidence="1">Belongs to the type-I restriction system S methylase family.</text>
</comment>
<dbReference type="RefSeq" id="WP_273381092.1">
    <property type="nucleotide sequence ID" value="NZ_PIUK01000238.1"/>
</dbReference>
<dbReference type="PANTHER" id="PTHR30408:SF13">
    <property type="entry name" value="TYPE I RESTRICTION ENZYME HINDI SPECIFICITY SUBUNIT"/>
    <property type="match status" value="1"/>
</dbReference>
<dbReference type="Proteomes" id="UP000732377">
    <property type="component" value="Unassembled WGS sequence"/>
</dbReference>
<reference evidence="5" key="1">
    <citation type="submission" date="2017-11" db="EMBL/GenBank/DDBJ databases">
        <title>Three new genomes from thermophilic consortium.</title>
        <authorList>
            <person name="Quaggio R."/>
            <person name="Amgarten D."/>
            <person name="Setubal J.C."/>
        </authorList>
    </citation>
    <scope>NUCLEOTIDE SEQUENCE</scope>
    <source>
        <strain evidence="5">ZCTH01-B2</strain>
    </source>
</reference>
<dbReference type="GO" id="GO:0009307">
    <property type="term" value="P:DNA restriction-modification system"/>
    <property type="evidence" value="ECO:0007669"/>
    <property type="project" value="UniProtKB-KW"/>
</dbReference>
<evidence type="ECO:0000256" key="3">
    <source>
        <dbReference type="ARBA" id="ARBA00023125"/>
    </source>
</evidence>
<evidence type="ECO:0000313" key="6">
    <source>
        <dbReference type="Proteomes" id="UP000732377"/>
    </source>
</evidence>
<protein>
    <recommendedName>
        <fullName evidence="4">Type I restriction modification DNA specificity domain-containing protein</fullName>
    </recommendedName>
</protein>
<dbReference type="InterPro" id="IPR044946">
    <property type="entry name" value="Restrct_endonuc_typeI_TRD_sf"/>
</dbReference>
<dbReference type="PANTHER" id="PTHR30408">
    <property type="entry name" value="TYPE-1 RESTRICTION ENZYME ECOKI SPECIFICITY PROTEIN"/>
    <property type="match status" value="1"/>
</dbReference>
<dbReference type="SUPFAM" id="SSF116734">
    <property type="entry name" value="DNA methylase specificity domain"/>
    <property type="match status" value="2"/>
</dbReference>
<comment type="caution">
    <text evidence="5">The sequence shown here is derived from an EMBL/GenBank/DDBJ whole genome shotgun (WGS) entry which is preliminary data.</text>
</comment>
<proteinExistence type="inferred from homology"/>
<organism evidence="5 6">
    <name type="scientific">Symbiobacterium thermophilum</name>
    <dbReference type="NCBI Taxonomy" id="2734"/>
    <lineage>
        <taxon>Bacteria</taxon>
        <taxon>Bacillati</taxon>
        <taxon>Bacillota</taxon>
        <taxon>Clostridia</taxon>
        <taxon>Eubacteriales</taxon>
        <taxon>Symbiobacteriaceae</taxon>
        <taxon>Symbiobacterium</taxon>
    </lineage>
</organism>
<name>A0A953I524_SYMTR</name>
<dbReference type="CDD" id="cd17249">
    <property type="entry name" value="RMtype1_S_EcoR124I-TRD2-CR2_like"/>
    <property type="match status" value="1"/>
</dbReference>
<evidence type="ECO:0000259" key="4">
    <source>
        <dbReference type="Pfam" id="PF01420"/>
    </source>
</evidence>
<dbReference type="EMBL" id="PIUK01000238">
    <property type="protein sequence ID" value="MBY6277755.1"/>
    <property type="molecule type" value="Genomic_DNA"/>
</dbReference>
<dbReference type="AlphaFoldDB" id="A0A953I524"/>
<evidence type="ECO:0000256" key="1">
    <source>
        <dbReference type="ARBA" id="ARBA00010923"/>
    </source>
</evidence>
<dbReference type="Gene3D" id="3.90.220.20">
    <property type="entry name" value="DNA methylase specificity domains"/>
    <property type="match status" value="2"/>
</dbReference>
<feature type="domain" description="Type I restriction modification DNA specificity" evidence="4">
    <location>
        <begin position="6"/>
        <end position="183"/>
    </location>
</feature>
<evidence type="ECO:0000256" key="2">
    <source>
        <dbReference type="ARBA" id="ARBA00022747"/>
    </source>
</evidence>
<evidence type="ECO:0000313" key="5">
    <source>
        <dbReference type="EMBL" id="MBY6277755.1"/>
    </source>
</evidence>
<dbReference type="Pfam" id="PF01420">
    <property type="entry name" value="Methylase_S"/>
    <property type="match status" value="1"/>
</dbReference>
<keyword evidence="3" id="KW-0238">DNA-binding</keyword>
<dbReference type="InterPro" id="IPR052021">
    <property type="entry name" value="Type-I_RS_S_subunit"/>
</dbReference>
<dbReference type="GO" id="GO:0003677">
    <property type="term" value="F:DNA binding"/>
    <property type="evidence" value="ECO:0007669"/>
    <property type="project" value="UniProtKB-KW"/>
</dbReference>
<keyword evidence="2" id="KW-0680">Restriction system</keyword>
<gene>
    <name evidence="5" type="ORF">CWE10_16420</name>
</gene>